<dbReference type="GO" id="GO:0005829">
    <property type="term" value="C:cytosol"/>
    <property type="evidence" value="ECO:0007669"/>
    <property type="project" value="TreeGrafter"/>
</dbReference>
<dbReference type="PANTHER" id="PTHR42681">
    <property type="entry name" value="MALONYL-COA-ACYL CARRIER PROTEIN TRANSACYLASE, MITOCHONDRIAL"/>
    <property type="match status" value="1"/>
</dbReference>
<dbReference type="EC" id="2.3.1.39" evidence="4"/>
<dbReference type="InterPro" id="IPR016035">
    <property type="entry name" value="Acyl_Trfase/lysoPLipase"/>
</dbReference>
<evidence type="ECO:0000256" key="2">
    <source>
        <dbReference type="ARBA" id="ARBA00023315"/>
    </source>
</evidence>
<evidence type="ECO:0000256" key="5">
    <source>
        <dbReference type="PIRSR" id="PIRSR000446-1"/>
    </source>
</evidence>
<evidence type="ECO:0000256" key="1">
    <source>
        <dbReference type="ARBA" id="ARBA00022679"/>
    </source>
</evidence>
<dbReference type="GO" id="GO:0006633">
    <property type="term" value="P:fatty acid biosynthetic process"/>
    <property type="evidence" value="ECO:0007669"/>
    <property type="project" value="TreeGrafter"/>
</dbReference>
<dbReference type="OrthoDB" id="9805460at2"/>
<comment type="catalytic activity">
    <reaction evidence="3 4">
        <text>holo-[ACP] + malonyl-CoA = malonyl-[ACP] + CoA</text>
        <dbReference type="Rhea" id="RHEA:41792"/>
        <dbReference type="Rhea" id="RHEA-COMP:9623"/>
        <dbReference type="Rhea" id="RHEA-COMP:9685"/>
        <dbReference type="ChEBI" id="CHEBI:57287"/>
        <dbReference type="ChEBI" id="CHEBI:57384"/>
        <dbReference type="ChEBI" id="CHEBI:64479"/>
        <dbReference type="ChEBI" id="CHEBI:78449"/>
        <dbReference type="EC" id="2.3.1.39"/>
    </reaction>
</comment>
<feature type="domain" description="Malonyl-CoA:ACP transacylase (MAT)" evidence="6">
    <location>
        <begin position="7"/>
        <end position="302"/>
    </location>
</feature>
<dbReference type="Gene3D" id="3.30.70.250">
    <property type="entry name" value="Malonyl-CoA ACP transacylase, ACP-binding"/>
    <property type="match status" value="1"/>
</dbReference>
<keyword evidence="1 4" id="KW-0808">Transferase</keyword>
<evidence type="ECO:0000313" key="8">
    <source>
        <dbReference type="Proteomes" id="UP000276128"/>
    </source>
</evidence>
<dbReference type="SMART" id="SM00827">
    <property type="entry name" value="PKS_AT"/>
    <property type="match status" value="1"/>
</dbReference>
<protein>
    <recommendedName>
        <fullName evidence="4">Malonyl CoA-acyl carrier protein transacylase</fullName>
        <ecNumber evidence="4">2.3.1.39</ecNumber>
    </recommendedName>
</protein>
<proteinExistence type="inferred from homology"/>
<dbReference type="GO" id="GO:0004314">
    <property type="term" value="F:[acyl-carrier-protein] S-malonyltransferase activity"/>
    <property type="evidence" value="ECO:0007669"/>
    <property type="project" value="UniProtKB-EC"/>
</dbReference>
<dbReference type="SUPFAM" id="SSF55048">
    <property type="entry name" value="Probable ACP-binding domain of malonyl-CoA ACP transacylase"/>
    <property type="match status" value="1"/>
</dbReference>
<organism evidence="7 8">
    <name type="scientific">Paenibacillus whitsoniae</name>
    <dbReference type="NCBI Taxonomy" id="2496558"/>
    <lineage>
        <taxon>Bacteria</taxon>
        <taxon>Bacillati</taxon>
        <taxon>Bacillota</taxon>
        <taxon>Bacilli</taxon>
        <taxon>Bacillales</taxon>
        <taxon>Paenibacillaceae</taxon>
        <taxon>Paenibacillus</taxon>
    </lineage>
</organism>
<evidence type="ECO:0000256" key="4">
    <source>
        <dbReference type="PIRNR" id="PIRNR000446"/>
    </source>
</evidence>
<keyword evidence="2 4" id="KW-0012">Acyltransferase</keyword>
<dbReference type="Proteomes" id="UP000276128">
    <property type="component" value="Unassembled WGS sequence"/>
</dbReference>
<dbReference type="SUPFAM" id="SSF52151">
    <property type="entry name" value="FabD/lysophospholipase-like"/>
    <property type="match status" value="1"/>
</dbReference>
<accession>A0A3S0A3H7</accession>
<dbReference type="InterPro" id="IPR016036">
    <property type="entry name" value="Malonyl_transacylase_ACP-bd"/>
</dbReference>
<evidence type="ECO:0000259" key="6">
    <source>
        <dbReference type="SMART" id="SM00827"/>
    </source>
</evidence>
<dbReference type="EMBL" id="RXHU01000045">
    <property type="protein sequence ID" value="RTE08628.1"/>
    <property type="molecule type" value="Genomic_DNA"/>
</dbReference>
<dbReference type="InterPro" id="IPR024925">
    <property type="entry name" value="Malonyl_CoA-ACP_transAc"/>
</dbReference>
<dbReference type="Gene3D" id="3.40.366.10">
    <property type="entry name" value="Malonyl-Coenzyme A Acyl Carrier Protein, domain 2"/>
    <property type="match status" value="1"/>
</dbReference>
<comment type="similarity">
    <text evidence="4">Belongs to the fabD family.</text>
</comment>
<dbReference type="NCBIfam" id="TIGR00128">
    <property type="entry name" value="fabD"/>
    <property type="match status" value="1"/>
</dbReference>
<name>A0A3S0A3H7_9BACL</name>
<dbReference type="RefSeq" id="WP_126142287.1">
    <property type="nucleotide sequence ID" value="NZ_RXHU01000045.1"/>
</dbReference>
<dbReference type="PIRSF" id="PIRSF000446">
    <property type="entry name" value="Mct"/>
    <property type="match status" value="1"/>
</dbReference>
<keyword evidence="8" id="KW-1185">Reference proteome</keyword>
<sequence length="315" mass="32854">MGKIAFVFPGQGSQSVGMGKDLYDAQPAAKAYFNRADEALGFALSEVIFQGPDDQLKITYNTQPALLTTSIACLEAFKAAGISPDYVAGHSLGEYSALVAAGALGFEDAVRTVRARGEFMEQAVPGGLGAMAAVLGAEREALAALCTAITEGGSVVELANVNCPGQIVVSGSKEGVAAVVERCKEAGAKRAIPLEVSGPFHSSLMKPASERLASVLAAVDMQPAAVPVVANVTAREVTQPEEIRGLLVEQVYSPVLWEDTIAYLIREGVDTFIELGSGTVLAGLIKKVDKSVKTVSIGSLEALNKYLEVEQHVNG</sequence>
<dbReference type="FunFam" id="3.30.70.250:FF:000001">
    <property type="entry name" value="Malonyl CoA-acyl carrier protein transacylase"/>
    <property type="match status" value="1"/>
</dbReference>
<evidence type="ECO:0000256" key="3">
    <source>
        <dbReference type="ARBA" id="ARBA00048462"/>
    </source>
</evidence>
<feature type="active site" evidence="5">
    <location>
        <position position="201"/>
    </location>
</feature>
<gene>
    <name evidence="7" type="primary">fabD</name>
    <name evidence="7" type="ORF">EJQ19_16200</name>
</gene>
<dbReference type="InterPro" id="IPR001227">
    <property type="entry name" value="Ac_transferase_dom_sf"/>
</dbReference>
<dbReference type="AlphaFoldDB" id="A0A3S0A3H7"/>
<dbReference type="PANTHER" id="PTHR42681:SF1">
    <property type="entry name" value="MALONYL-COA-ACYL CARRIER PROTEIN TRANSACYLASE, MITOCHONDRIAL"/>
    <property type="match status" value="1"/>
</dbReference>
<dbReference type="InterPro" id="IPR050858">
    <property type="entry name" value="Mal-CoA-ACP_Trans/PKS_FabD"/>
</dbReference>
<feature type="active site" evidence="5">
    <location>
        <position position="91"/>
    </location>
</feature>
<dbReference type="InterPro" id="IPR014043">
    <property type="entry name" value="Acyl_transferase_dom"/>
</dbReference>
<reference evidence="7 8" key="1">
    <citation type="submission" date="2018-12" db="EMBL/GenBank/DDBJ databases">
        <title>Bacillus ochoae sp. nov., Paenibacillus whitsoniae sp. nov., Paenibacillus spiritus sp. nov. Isolated from the Mars Exploration Rover during spacecraft assembly.</title>
        <authorList>
            <person name="Seuylemezian A."/>
            <person name="Vaishampayan P."/>
        </authorList>
    </citation>
    <scope>NUCLEOTIDE SEQUENCE [LARGE SCALE GENOMIC DNA]</scope>
    <source>
        <strain evidence="7 8">MER 54</strain>
    </source>
</reference>
<dbReference type="Pfam" id="PF00698">
    <property type="entry name" value="Acyl_transf_1"/>
    <property type="match status" value="1"/>
</dbReference>
<evidence type="ECO:0000313" key="7">
    <source>
        <dbReference type="EMBL" id="RTE08628.1"/>
    </source>
</evidence>
<comment type="caution">
    <text evidence="7">The sequence shown here is derived from an EMBL/GenBank/DDBJ whole genome shotgun (WGS) entry which is preliminary data.</text>
</comment>
<dbReference type="InterPro" id="IPR004410">
    <property type="entry name" value="Malonyl_CoA-ACP_transAc_FabD"/>
</dbReference>